<sequence length="379" mass="41440">MSNFQSLLIVVASVLAASTQSEIKVVAETDVSLPCKHQLGHLDSRTLDIEWLLQGADQSQKVVISYTGGLVYDDFNDNQKGRVSFAADYLTGDASLRISALKIRDSGQYTCKVKNGGQYFWNPISLIVLVKPSKPRCWLEGKLLEGNDVTLGCGSADGTDPITYKWERVPEKGKSRSYLPPQSRIDLNHPEIVILRNLTMDSIGTYQCTASNEAGQDSCIIQVTMHYVRGVGVVAGAVVGVVFGVLCILLVVWLILRKKEKRKYEEEEETPNEIREDAEAPKAKLMKPNSSTSSRSGSSRSGASSTQSIVHNSATRSQRLRPPATLKENGEPPTYSQVVNKEPEPEPEPDTGKISDATLARMGATPVMIPAQSRAFQTV</sequence>
<protein>
    <submittedName>
        <fullName evidence="6">CXADR-like membrane protein</fullName>
    </submittedName>
</protein>
<organism evidence="6 7">
    <name type="scientific">Acipenser oxyrinchus oxyrinchus</name>
    <dbReference type="NCBI Taxonomy" id="40147"/>
    <lineage>
        <taxon>Eukaryota</taxon>
        <taxon>Metazoa</taxon>
        <taxon>Chordata</taxon>
        <taxon>Craniata</taxon>
        <taxon>Vertebrata</taxon>
        <taxon>Euteleostomi</taxon>
        <taxon>Actinopterygii</taxon>
        <taxon>Chondrostei</taxon>
        <taxon>Acipenseriformes</taxon>
        <taxon>Acipenseridae</taxon>
        <taxon>Acipenser</taxon>
    </lineage>
</organism>
<keyword evidence="1" id="KW-0393">Immunoglobulin domain</keyword>
<feature type="domain" description="Ig-like" evidence="5">
    <location>
        <begin position="12"/>
        <end position="116"/>
    </location>
</feature>
<feature type="chain" id="PRO_5041908493" evidence="4">
    <location>
        <begin position="22"/>
        <end position="379"/>
    </location>
</feature>
<dbReference type="InterPro" id="IPR007110">
    <property type="entry name" value="Ig-like_dom"/>
</dbReference>
<dbReference type="InterPro" id="IPR013151">
    <property type="entry name" value="Immunoglobulin_dom"/>
</dbReference>
<dbReference type="InterPro" id="IPR003598">
    <property type="entry name" value="Ig_sub2"/>
</dbReference>
<dbReference type="PANTHER" id="PTHR44783">
    <property type="entry name" value="CXADR-LIKE MEMBRANE PROTEIN"/>
    <property type="match status" value="1"/>
</dbReference>
<accession>A0AAD8CR03</accession>
<feature type="signal peptide" evidence="4">
    <location>
        <begin position="1"/>
        <end position="21"/>
    </location>
</feature>
<dbReference type="AlphaFoldDB" id="A0AAD8CR03"/>
<dbReference type="GO" id="GO:0005881">
    <property type="term" value="C:cytoplasmic microtubule"/>
    <property type="evidence" value="ECO:0007669"/>
    <property type="project" value="InterPro"/>
</dbReference>
<evidence type="ECO:0000256" key="1">
    <source>
        <dbReference type="ARBA" id="ARBA00023319"/>
    </source>
</evidence>
<keyword evidence="3" id="KW-0812">Transmembrane</keyword>
<feature type="compositionally biased region" description="Basic and acidic residues" evidence="2">
    <location>
        <begin position="272"/>
        <end position="282"/>
    </location>
</feature>
<dbReference type="PANTHER" id="PTHR44783:SF1">
    <property type="entry name" value="CXADR-LIKE MEMBRANE PROTEIN"/>
    <property type="match status" value="1"/>
</dbReference>
<feature type="transmembrane region" description="Helical" evidence="3">
    <location>
        <begin position="231"/>
        <end position="256"/>
    </location>
</feature>
<evidence type="ECO:0000256" key="4">
    <source>
        <dbReference type="SAM" id="SignalP"/>
    </source>
</evidence>
<dbReference type="Pfam" id="PF07686">
    <property type="entry name" value="V-set"/>
    <property type="match status" value="1"/>
</dbReference>
<dbReference type="InterPro" id="IPR036179">
    <property type="entry name" value="Ig-like_dom_sf"/>
</dbReference>
<evidence type="ECO:0000256" key="3">
    <source>
        <dbReference type="SAM" id="Phobius"/>
    </source>
</evidence>
<dbReference type="SMART" id="SM00406">
    <property type="entry name" value="IGv"/>
    <property type="match status" value="1"/>
</dbReference>
<dbReference type="InterPro" id="IPR003599">
    <property type="entry name" value="Ig_sub"/>
</dbReference>
<evidence type="ECO:0000259" key="5">
    <source>
        <dbReference type="PROSITE" id="PS50835"/>
    </source>
</evidence>
<feature type="domain" description="Ig-like" evidence="5">
    <location>
        <begin position="123"/>
        <end position="224"/>
    </location>
</feature>
<evidence type="ECO:0000256" key="2">
    <source>
        <dbReference type="SAM" id="MobiDB-lite"/>
    </source>
</evidence>
<dbReference type="Gene3D" id="2.60.40.10">
    <property type="entry name" value="Immunoglobulins"/>
    <property type="match status" value="2"/>
</dbReference>
<dbReference type="InterPro" id="IPR013106">
    <property type="entry name" value="Ig_V-set"/>
</dbReference>
<keyword evidence="3" id="KW-0472">Membrane</keyword>
<dbReference type="InterPro" id="IPR013783">
    <property type="entry name" value="Ig-like_fold"/>
</dbReference>
<dbReference type="SMART" id="SM00409">
    <property type="entry name" value="IG"/>
    <property type="match status" value="2"/>
</dbReference>
<dbReference type="GO" id="GO:0016020">
    <property type="term" value="C:membrane"/>
    <property type="evidence" value="ECO:0007669"/>
    <property type="project" value="InterPro"/>
</dbReference>
<reference evidence="6" key="1">
    <citation type="submission" date="2022-02" db="EMBL/GenBank/DDBJ databases">
        <title>Atlantic sturgeon de novo genome assembly.</title>
        <authorList>
            <person name="Stock M."/>
            <person name="Klopp C."/>
            <person name="Guiguen Y."/>
            <person name="Cabau C."/>
            <person name="Parinello H."/>
            <person name="Santidrian Yebra-Pimentel E."/>
            <person name="Kuhl H."/>
            <person name="Dirks R.P."/>
            <person name="Guessner J."/>
            <person name="Wuertz S."/>
            <person name="Du K."/>
            <person name="Schartl M."/>
        </authorList>
    </citation>
    <scope>NUCLEOTIDE SEQUENCE</scope>
    <source>
        <strain evidence="6">STURGEONOMICS-FGT-2020</strain>
        <tissue evidence="6">Whole blood</tissue>
    </source>
</reference>
<evidence type="ECO:0000313" key="7">
    <source>
        <dbReference type="Proteomes" id="UP001230051"/>
    </source>
</evidence>
<gene>
    <name evidence="6" type="primary">CLMP</name>
    <name evidence="6" type="ORF">AOXY_G26100</name>
</gene>
<dbReference type="SUPFAM" id="SSF48726">
    <property type="entry name" value="Immunoglobulin"/>
    <property type="match status" value="2"/>
</dbReference>
<name>A0AAD8CR03_ACIOX</name>
<dbReference type="InterPro" id="IPR042454">
    <property type="entry name" value="CLMP"/>
</dbReference>
<comment type="caution">
    <text evidence="6">The sequence shown here is derived from an EMBL/GenBank/DDBJ whole genome shotgun (WGS) entry which is preliminary data.</text>
</comment>
<feature type="compositionally biased region" description="Low complexity" evidence="2">
    <location>
        <begin position="290"/>
        <end position="308"/>
    </location>
</feature>
<dbReference type="SMART" id="SM00408">
    <property type="entry name" value="IGc2"/>
    <property type="match status" value="2"/>
</dbReference>
<keyword evidence="4" id="KW-0732">Signal</keyword>
<dbReference type="Proteomes" id="UP001230051">
    <property type="component" value="Unassembled WGS sequence"/>
</dbReference>
<dbReference type="PROSITE" id="PS50835">
    <property type="entry name" value="IG_LIKE"/>
    <property type="match status" value="2"/>
</dbReference>
<evidence type="ECO:0000313" key="6">
    <source>
        <dbReference type="EMBL" id="KAK1156023.1"/>
    </source>
</evidence>
<keyword evidence="3" id="KW-1133">Transmembrane helix</keyword>
<dbReference type="GO" id="GO:0009986">
    <property type="term" value="C:cell surface"/>
    <property type="evidence" value="ECO:0007669"/>
    <property type="project" value="TreeGrafter"/>
</dbReference>
<keyword evidence="7" id="KW-1185">Reference proteome</keyword>
<proteinExistence type="predicted"/>
<dbReference type="Pfam" id="PF00047">
    <property type="entry name" value="ig"/>
    <property type="match status" value="1"/>
</dbReference>
<dbReference type="EMBL" id="JAGXEW010000028">
    <property type="protein sequence ID" value="KAK1156023.1"/>
    <property type="molecule type" value="Genomic_DNA"/>
</dbReference>
<feature type="region of interest" description="Disordered" evidence="2">
    <location>
        <begin position="262"/>
        <end position="357"/>
    </location>
</feature>